<evidence type="ECO:0000256" key="5">
    <source>
        <dbReference type="ARBA" id="ARBA00022989"/>
    </source>
</evidence>
<dbReference type="SMART" id="SM00105">
    <property type="entry name" value="ArfGap"/>
    <property type="match status" value="1"/>
</dbReference>
<dbReference type="Gene3D" id="1.10.3430.10">
    <property type="entry name" value="Ammonium transporter AmtB like domains"/>
    <property type="match status" value="1"/>
</dbReference>
<keyword evidence="6 11" id="KW-0472">Membrane</keyword>
<feature type="transmembrane region" description="Helical" evidence="11">
    <location>
        <begin position="903"/>
        <end position="922"/>
    </location>
</feature>
<evidence type="ECO:0000313" key="13">
    <source>
        <dbReference type="EMBL" id="CAE8613429.1"/>
    </source>
</evidence>
<evidence type="ECO:0000256" key="11">
    <source>
        <dbReference type="SAM" id="Phobius"/>
    </source>
</evidence>
<feature type="transmembrane region" description="Helical" evidence="11">
    <location>
        <begin position="688"/>
        <end position="711"/>
    </location>
</feature>
<proteinExistence type="inferred from homology"/>
<dbReference type="InterPro" id="IPR037278">
    <property type="entry name" value="ARFGAP/RecO"/>
</dbReference>
<evidence type="ECO:0000256" key="2">
    <source>
        <dbReference type="ARBA" id="ARBA00005887"/>
    </source>
</evidence>
<dbReference type="PANTHER" id="PTHR43029">
    <property type="entry name" value="AMMONIUM TRANSPORTER MEP2"/>
    <property type="match status" value="1"/>
</dbReference>
<dbReference type="Gene3D" id="1.10.220.150">
    <property type="entry name" value="Arf GTPase activating protein"/>
    <property type="match status" value="1"/>
</dbReference>
<dbReference type="Gene3D" id="2.30.30.140">
    <property type="match status" value="1"/>
</dbReference>
<feature type="transmembrane region" description="Helical" evidence="11">
    <location>
        <begin position="786"/>
        <end position="804"/>
    </location>
</feature>
<keyword evidence="7" id="KW-0924">Ammonia transport</keyword>
<keyword evidence="3" id="KW-0813">Transport</keyword>
<feature type="transmembrane region" description="Helical" evidence="11">
    <location>
        <begin position="848"/>
        <end position="868"/>
    </location>
</feature>
<keyword evidence="9" id="KW-0175">Coiled coil</keyword>
<feature type="domain" description="Arf-GAP" evidence="12">
    <location>
        <begin position="474"/>
        <end position="549"/>
    </location>
</feature>
<evidence type="ECO:0000256" key="6">
    <source>
        <dbReference type="ARBA" id="ARBA00023136"/>
    </source>
</evidence>
<dbReference type="NCBIfam" id="TIGR00836">
    <property type="entry name" value="amt"/>
    <property type="match status" value="1"/>
</dbReference>
<feature type="transmembrane region" description="Helical" evidence="11">
    <location>
        <begin position="942"/>
        <end position="962"/>
    </location>
</feature>
<comment type="subcellular location">
    <subcellularLocation>
        <location evidence="1">Membrane</location>
        <topology evidence="1">Multi-pass membrane protein</topology>
    </subcellularLocation>
</comment>
<feature type="transmembrane region" description="Helical" evidence="11">
    <location>
        <begin position="752"/>
        <end position="774"/>
    </location>
</feature>
<evidence type="ECO:0000256" key="10">
    <source>
        <dbReference type="SAM" id="MobiDB-lite"/>
    </source>
</evidence>
<keyword evidence="8" id="KW-0479">Metal-binding</keyword>
<evidence type="ECO:0000259" key="12">
    <source>
        <dbReference type="PROSITE" id="PS50115"/>
    </source>
</evidence>
<dbReference type="OrthoDB" id="534912at2759"/>
<dbReference type="InterPro" id="IPR024041">
    <property type="entry name" value="NH4_transpt_AmtB-like_dom"/>
</dbReference>
<protein>
    <recommendedName>
        <fullName evidence="12">Arf-GAP domain-containing protein</fullName>
    </recommendedName>
</protein>
<gene>
    <name evidence="13" type="ORF">PGLA1383_LOCUS31196</name>
</gene>
<comment type="caution">
    <text evidence="13">The sequence shown here is derived from an EMBL/GenBank/DDBJ whole genome shotgun (WGS) entry which is preliminary data.</text>
</comment>
<dbReference type="PROSITE" id="PS50115">
    <property type="entry name" value="ARFGAP"/>
    <property type="match status" value="1"/>
</dbReference>
<dbReference type="SUPFAM" id="SSF57863">
    <property type="entry name" value="ArfGap/RecO-like zinc finger"/>
    <property type="match status" value="1"/>
</dbReference>
<feature type="transmembrane region" description="Helical" evidence="11">
    <location>
        <begin position="874"/>
        <end position="891"/>
    </location>
</feature>
<feature type="transmembrane region" description="Helical" evidence="11">
    <location>
        <begin position="643"/>
        <end position="668"/>
    </location>
</feature>
<feature type="non-terminal residue" evidence="13">
    <location>
        <position position="1"/>
    </location>
</feature>
<dbReference type="Proteomes" id="UP000654075">
    <property type="component" value="Unassembled WGS sequence"/>
</dbReference>
<reference evidence="13" key="1">
    <citation type="submission" date="2021-02" db="EMBL/GenBank/DDBJ databases">
        <authorList>
            <person name="Dougan E. K."/>
            <person name="Rhodes N."/>
            <person name="Thang M."/>
            <person name="Chan C."/>
        </authorList>
    </citation>
    <scope>NUCLEOTIDE SEQUENCE</scope>
</reference>
<feature type="region of interest" description="Disordered" evidence="10">
    <location>
        <begin position="252"/>
        <end position="279"/>
    </location>
</feature>
<feature type="transmembrane region" description="Helical" evidence="11">
    <location>
        <begin position="609"/>
        <end position="631"/>
    </location>
</feature>
<evidence type="ECO:0000256" key="8">
    <source>
        <dbReference type="PROSITE-ProRule" id="PRU00288"/>
    </source>
</evidence>
<sequence>MTELRSVLQLCLSRAAATMVEPTLRIVFAESAESVAAMLTALRAFKEDWREVVRSQALRGVERRLDSLAYELQKMPGSSRRAAHDQVAVLSLLCEAISGFHAGSEMQSAEIDSALRSLGLTSSSCGSSSSSAGRSRSVEVLLDGVQGGPAASVALAGAGNSQPALLRLPCSPLHFIPGLELRVCGHDIRVAVCNMIAHWLEDETAAFFDVLDRIRQILQRAPQEDSEVSTTAEVVDLLALRVRKECLSLAPESARLPGRQPEGRSPSTSAASQALDRGDRGVLTPESASLLSAVAEALVGENQRVLERLATQLQQRPQQRRTQLLAGLTSYLQGEQERLSSLTSQPGVLGSEEAVAEQLQEALQEARRLCERVESVTGGPGRARSTISNLSCGARCRARWMDGHFYDATIHSVHFDGTVVVNWLRPLAAASDGEESRPLRTISENGGDDTLHRIVPKADIQLEDICPRPVSETEPAVRVFRDRPPEDLQCADCASENVDWASVSFGTYLCQGCAQVHQVLGPRFSLVRQLNDGWGWSERDAKYLSAGGNLAFHTCLDKYPLVRSMSITERYTSRFAEYFRHHLDAICTGVTRLALSHPSLQEGVNTGDVAFLAISTVFLMTPGLAFFYGGLVRASNILNTMMMSIISLGLISVLWLLLGFSLAFTGSFQYVGFQGLMDELWPGTSIPGLLFATFQMTFAVIAAAIISGALVERIRFAAFTLLICLWLFCVYVPLCNWIWAGGWIAQLGAKDFAGGTVVHISSGTSAFVAAALLGKRQHSRESMPNNVPFVILGGSLLWFGWMGFNGGSALAANPTAALAITTTFIAPAAAMLTWALVERLFCGSSSAVGAMSGVVAGLVAITPCAGFVTPLAALAVGAVGSISCFSATKLLERVSFQVDDSLGCFSLHGVGGLAGALLTGFFDTQEGVFYGGGFRLLGAQAASASFGVAFSGAVTAAIFLALRSVMRVRALDEHESEGLDLHMHSEVAYRSHSGRKNSKLNLDAEAPAEQVEVAVEVLFRESLGKQSEPE</sequence>
<evidence type="ECO:0000256" key="9">
    <source>
        <dbReference type="SAM" id="Coils"/>
    </source>
</evidence>
<evidence type="ECO:0000313" key="14">
    <source>
        <dbReference type="Proteomes" id="UP000654075"/>
    </source>
</evidence>
<dbReference type="GO" id="GO:0005096">
    <property type="term" value="F:GTPase activator activity"/>
    <property type="evidence" value="ECO:0007669"/>
    <property type="project" value="InterPro"/>
</dbReference>
<comment type="similarity">
    <text evidence="2">Belongs to the ammonia transporter channel (TC 1.A.11.2) family.</text>
</comment>
<keyword evidence="14" id="KW-1185">Reference proteome</keyword>
<dbReference type="InterPro" id="IPR001164">
    <property type="entry name" value="ArfGAP_dom"/>
</dbReference>
<dbReference type="GO" id="GO:0008270">
    <property type="term" value="F:zinc ion binding"/>
    <property type="evidence" value="ECO:0007669"/>
    <property type="project" value="UniProtKB-KW"/>
</dbReference>
<feature type="transmembrane region" description="Helical" evidence="11">
    <location>
        <begin position="718"/>
        <end position="740"/>
    </location>
</feature>
<feature type="coiled-coil region" evidence="9">
    <location>
        <begin position="349"/>
        <end position="376"/>
    </location>
</feature>
<evidence type="ECO:0000256" key="7">
    <source>
        <dbReference type="ARBA" id="ARBA00023177"/>
    </source>
</evidence>
<dbReference type="AlphaFoldDB" id="A0A813FJ58"/>
<evidence type="ECO:0000256" key="1">
    <source>
        <dbReference type="ARBA" id="ARBA00004141"/>
    </source>
</evidence>
<dbReference type="PANTHER" id="PTHR43029:SF10">
    <property type="entry name" value="AMMONIUM TRANSPORTER MEP2"/>
    <property type="match status" value="1"/>
</dbReference>
<dbReference type="GO" id="GO:0008519">
    <property type="term" value="F:ammonium channel activity"/>
    <property type="evidence" value="ECO:0007669"/>
    <property type="project" value="InterPro"/>
</dbReference>
<keyword evidence="8" id="KW-0863">Zinc-finger</keyword>
<dbReference type="InterPro" id="IPR018047">
    <property type="entry name" value="Ammonium_transpt_CS"/>
</dbReference>
<keyword evidence="4 11" id="KW-0812">Transmembrane</keyword>
<dbReference type="InterPro" id="IPR029020">
    <property type="entry name" value="Ammonium/urea_transptr"/>
</dbReference>
<evidence type="ECO:0000256" key="3">
    <source>
        <dbReference type="ARBA" id="ARBA00022448"/>
    </source>
</evidence>
<dbReference type="Pfam" id="PF00909">
    <property type="entry name" value="Ammonium_transp"/>
    <property type="match status" value="1"/>
</dbReference>
<dbReference type="InterPro" id="IPR001905">
    <property type="entry name" value="Ammonium_transpt"/>
</dbReference>
<feature type="transmembrane region" description="Helical" evidence="11">
    <location>
        <begin position="816"/>
        <end position="836"/>
    </location>
</feature>
<dbReference type="PROSITE" id="PS01219">
    <property type="entry name" value="AMMONIUM_TRANSP"/>
    <property type="match status" value="1"/>
</dbReference>
<dbReference type="GO" id="GO:0005886">
    <property type="term" value="C:plasma membrane"/>
    <property type="evidence" value="ECO:0007669"/>
    <property type="project" value="TreeGrafter"/>
</dbReference>
<organism evidence="13 14">
    <name type="scientific">Polarella glacialis</name>
    <name type="common">Dinoflagellate</name>
    <dbReference type="NCBI Taxonomy" id="89957"/>
    <lineage>
        <taxon>Eukaryota</taxon>
        <taxon>Sar</taxon>
        <taxon>Alveolata</taxon>
        <taxon>Dinophyceae</taxon>
        <taxon>Suessiales</taxon>
        <taxon>Suessiaceae</taxon>
        <taxon>Polarella</taxon>
    </lineage>
</organism>
<accession>A0A813FJ58</accession>
<dbReference type="InterPro" id="IPR038508">
    <property type="entry name" value="ArfGAP_dom_sf"/>
</dbReference>
<dbReference type="SUPFAM" id="SSF111352">
    <property type="entry name" value="Ammonium transporter"/>
    <property type="match status" value="1"/>
</dbReference>
<keyword evidence="5 11" id="KW-1133">Transmembrane helix</keyword>
<dbReference type="EMBL" id="CAJNNV010025258">
    <property type="protein sequence ID" value="CAE8613429.1"/>
    <property type="molecule type" value="Genomic_DNA"/>
</dbReference>
<evidence type="ECO:0000256" key="4">
    <source>
        <dbReference type="ARBA" id="ARBA00022692"/>
    </source>
</evidence>
<dbReference type="Pfam" id="PF01412">
    <property type="entry name" value="ArfGap"/>
    <property type="match status" value="1"/>
</dbReference>
<name>A0A813FJ58_POLGL</name>
<keyword evidence="8" id="KW-0862">Zinc</keyword>